<keyword evidence="3" id="KW-0804">Transcription</keyword>
<dbReference type="InterPro" id="IPR050109">
    <property type="entry name" value="HTH-type_TetR-like_transc_reg"/>
</dbReference>
<comment type="caution">
    <text evidence="6">The sequence shown here is derived from an EMBL/GenBank/DDBJ whole genome shotgun (WGS) entry which is preliminary data.</text>
</comment>
<dbReference type="PANTHER" id="PTHR30055:SF234">
    <property type="entry name" value="HTH-TYPE TRANSCRIPTIONAL REGULATOR BETI"/>
    <property type="match status" value="1"/>
</dbReference>
<dbReference type="InterPro" id="IPR039536">
    <property type="entry name" value="TetR_C_Proteobacteria"/>
</dbReference>
<keyword evidence="7" id="KW-1185">Reference proteome</keyword>
<dbReference type="EMBL" id="WOTB01000009">
    <property type="protein sequence ID" value="NHN84725.1"/>
    <property type="molecule type" value="Genomic_DNA"/>
</dbReference>
<evidence type="ECO:0000313" key="7">
    <source>
        <dbReference type="Proteomes" id="UP000635278"/>
    </source>
</evidence>
<dbReference type="PRINTS" id="PR00455">
    <property type="entry name" value="HTHTETR"/>
</dbReference>
<keyword evidence="1" id="KW-0805">Transcription regulation</keyword>
<protein>
    <submittedName>
        <fullName evidence="6">TetR family transcriptional regulator</fullName>
    </submittedName>
</protein>
<feature type="DNA-binding region" description="H-T-H motif" evidence="4">
    <location>
        <begin position="27"/>
        <end position="46"/>
    </location>
</feature>
<dbReference type="Gene3D" id="1.10.357.10">
    <property type="entry name" value="Tetracycline Repressor, domain 2"/>
    <property type="match status" value="1"/>
</dbReference>
<dbReference type="PANTHER" id="PTHR30055">
    <property type="entry name" value="HTH-TYPE TRANSCRIPTIONAL REGULATOR RUTR"/>
    <property type="match status" value="1"/>
</dbReference>
<proteinExistence type="predicted"/>
<evidence type="ECO:0000313" key="6">
    <source>
        <dbReference type="EMBL" id="NHN84725.1"/>
    </source>
</evidence>
<evidence type="ECO:0000256" key="4">
    <source>
        <dbReference type="PROSITE-ProRule" id="PRU00335"/>
    </source>
</evidence>
<evidence type="ECO:0000259" key="5">
    <source>
        <dbReference type="PROSITE" id="PS50977"/>
    </source>
</evidence>
<dbReference type="InterPro" id="IPR009057">
    <property type="entry name" value="Homeodomain-like_sf"/>
</dbReference>
<feature type="domain" description="HTH tetR-type" evidence="5">
    <location>
        <begin position="4"/>
        <end position="64"/>
    </location>
</feature>
<organism evidence="6 7">
    <name type="scientific">Acetobacter musti</name>
    <dbReference type="NCBI Taxonomy" id="864732"/>
    <lineage>
        <taxon>Bacteria</taxon>
        <taxon>Pseudomonadati</taxon>
        <taxon>Pseudomonadota</taxon>
        <taxon>Alphaproteobacteria</taxon>
        <taxon>Acetobacterales</taxon>
        <taxon>Acetobacteraceae</taxon>
        <taxon>Acetobacter</taxon>
    </lineage>
</organism>
<dbReference type="SUPFAM" id="SSF46689">
    <property type="entry name" value="Homeodomain-like"/>
    <property type="match status" value="1"/>
</dbReference>
<keyword evidence="2 4" id="KW-0238">DNA-binding</keyword>
<evidence type="ECO:0000256" key="3">
    <source>
        <dbReference type="ARBA" id="ARBA00023163"/>
    </source>
</evidence>
<gene>
    <name evidence="6" type="ORF">GOB93_08725</name>
</gene>
<evidence type="ECO:0000256" key="1">
    <source>
        <dbReference type="ARBA" id="ARBA00023015"/>
    </source>
</evidence>
<name>A0ABX0JS01_9PROT</name>
<dbReference type="PROSITE" id="PS50977">
    <property type="entry name" value="HTH_TETR_2"/>
    <property type="match status" value="1"/>
</dbReference>
<sequence length="212" mass="23055">MEECERRRRILNSACEILQAHGYHAASMDKVAHCSGMSKRTLYQLYPSKQDLFLSLIGARLFCLPSPVEPVAETPEEELAGLLSGVAKWLLCPDQIELIRAIIAETPEAPDITEIMLNLKKGGETNIFNRWLRDYCVASGHPEADISGLSRHLFGMTIGELMLNGLIGADEYMTPDAIGHFLSSGARLFLAGLRAGWESDAGDAGGKAAPSP</sequence>
<accession>A0ABX0JS01</accession>
<dbReference type="Pfam" id="PF14246">
    <property type="entry name" value="TetR_C_7"/>
    <property type="match status" value="1"/>
</dbReference>
<reference evidence="6 7" key="1">
    <citation type="journal article" date="2020" name="Int. J. Syst. Evol. Microbiol.">
        <title>Novel acetic acid bacteria from cider fermentations: Acetobacter conturbans sp. nov. and Acetobacter fallax sp. nov.</title>
        <authorList>
            <person name="Sombolestani A.S."/>
            <person name="Cleenwerck I."/>
            <person name="Cnockaert M."/>
            <person name="Borremans W."/>
            <person name="Wieme A.D."/>
            <person name="De Vuyst L."/>
            <person name="Vandamme P."/>
        </authorList>
    </citation>
    <scope>NUCLEOTIDE SEQUENCE [LARGE SCALE GENOMIC DNA]</scope>
    <source>
        <strain evidence="6 7">LMG 30640</strain>
    </source>
</reference>
<dbReference type="InterPro" id="IPR001647">
    <property type="entry name" value="HTH_TetR"/>
</dbReference>
<dbReference type="Proteomes" id="UP000635278">
    <property type="component" value="Unassembled WGS sequence"/>
</dbReference>
<evidence type="ECO:0000256" key="2">
    <source>
        <dbReference type="ARBA" id="ARBA00023125"/>
    </source>
</evidence>
<dbReference type="Pfam" id="PF00440">
    <property type="entry name" value="TetR_N"/>
    <property type="match status" value="1"/>
</dbReference>